<dbReference type="Gene3D" id="2.30.30.360">
    <property type="entry name" value="Myosin S1 fragment, N-terminal"/>
    <property type="match status" value="1"/>
</dbReference>
<proteinExistence type="predicted"/>
<dbReference type="SUPFAM" id="SSF50084">
    <property type="entry name" value="Myosin S1 fragment, N-terminal domain"/>
    <property type="match status" value="1"/>
</dbReference>
<dbReference type="InterPro" id="IPR008989">
    <property type="entry name" value="Myosin_S1_N"/>
</dbReference>
<dbReference type="GO" id="GO:0016459">
    <property type="term" value="C:myosin complex"/>
    <property type="evidence" value="ECO:0007669"/>
    <property type="project" value="InterPro"/>
</dbReference>
<evidence type="ECO:0000256" key="2">
    <source>
        <dbReference type="ARBA" id="ARBA00022840"/>
    </source>
</evidence>
<name>A0A915CSF4_9BILA</name>
<dbReference type="Proteomes" id="UP000887574">
    <property type="component" value="Unplaced"/>
</dbReference>
<evidence type="ECO:0000313" key="5">
    <source>
        <dbReference type="WBParaSite" id="jg11632"/>
    </source>
</evidence>
<dbReference type="AlphaFoldDB" id="A0A915CSF4"/>
<keyword evidence="2" id="KW-0067">ATP-binding</keyword>
<evidence type="ECO:0000256" key="1">
    <source>
        <dbReference type="ARBA" id="ARBA00022741"/>
    </source>
</evidence>
<sequence>MNTMEKDPGWQFLRLSREKLLAEQNRPYDSKKNGYAAGEVTSTKGDTVVLTVKGAEKTVKKDVIQEMNPPKYEKTEDMSI</sequence>
<dbReference type="PROSITE" id="PS51844">
    <property type="entry name" value="SH3_LIKE"/>
    <property type="match status" value="1"/>
</dbReference>
<evidence type="ECO:0000259" key="3">
    <source>
        <dbReference type="PROSITE" id="PS51844"/>
    </source>
</evidence>
<accession>A0A915CSF4</accession>
<dbReference type="WBParaSite" id="jg11632">
    <property type="protein sequence ID" value="jg11632"/>
    <property type="gene ID" value="jg11632"/>
</dbReference>
<organism evidence="4 5">
    <name type="scientific">Ditylenchus dipsaci</name>
    <dbReference type="NCBI Taxonomy" id="166011"/>
    <lineage>
        <taxon>Eukaryota</taxon>
        <taxon>Metazoa</taxon>
        <taxon>Ecdysozoa</taxon>
        <taxon>Nematoda</taxon>
        <taxon>Chromadorea</taxon>
        <taxon>Rhabditida</taxon>
        <taxon>Tylenchina</taxon>
        <taxon>Tylenchomorpha</taxon>
        <taxon>Sphaerularioidea</taxon>
        <taxon>Anguinidae</taxon>
        <taxon>Anguininae</taxon>
        <taxon>Ditylenchus</taxon>
    </lineage>
</organism>
<dbReference type="GO" id="GO:0051015">
    <property type="term" value="F:actin filament binding"/>
    <property type="evidence" value="ECO:0007669"/>
    <property type="project" value="InterPro"/>
</dbReference>
<protein>
    <submittedName>
        <fullName evidence="5">Myosin N-terminal SH3-like domain-containing protein</fullName>
    </submittedName>
</protein>
<keyword evidence="4" id="KW-1185">Reference proteome</keyword>
<dbReference type="GO" id="GO:0005524">
    <property type="term" value="F:ATP binding"/>
    <property type="evidence" value="ECO:0007669"/>
    <property type="project" value="UniProtKB-KW"/>
</dbReference>
<dbReference type="InterPro" id="IPR004009">
    <property type="entry name" value="SH3_Myosin"/>
</dbReference>
<reference evidence="5" key="1">
    <citation type="submission" date="2022-11" db="UniProtKB">
        <authorList>
            <consortium name="WormBaseParasite"/>
        </authorList>
    </citation>
    <scope>IDENTIFICATION</scope>
</reference>
<dbReference type="GO" id="GO:0003774">
    <property type="term" value="F:cytoskeletal motor activity"/>
    <property type="evidence" value="ECO:0007669"/>
    <property type="project" value="InterPro"/>
</dbReference>
<keyword evidence="1" id="KW-0547">Nucleotide-binding</keyword>
<feature type="domain" description="Myosin N-terminal SH3-like" evidence="3">
    <location>
        <begin position="17"/>
        <end position="69"/>
    </location>
</feature>
<evidence type="ECO:0000313" key="4">
    <source>
        <dbReference type="Proteomes" id="UP000887574"/>
    </source>
</evidence>